<dbReference type="AlphaFoldDB" id="A0AAV4PMC6"/>
<evidence type="ECO:0000313" key="2">
    <source>
        <dbReference type="Proteomes" id="UP001054945"/>
    </source>
</evidence>
<protein>
    <submittedName>
        <fullName evidence="1">Uncharacterized protein</fullName>
    </submittedName>
</protein>
<accession>A0AAV4PMC6</accession>
<organism evidence="1 2">
    <name type="scientific">Caerostris extrusa</name>
    <name type="common">Bark spider</name>
    <name type="synonym">Caerostris bankana</name>
    <dbReference type="NCBI Taxonomy" id="172846"/>
    <lineage>
        <taxon>Eukaryota</taxon>
        <taxon>Metazoa</taxon>
        <taxon>Ecdysozoa</taxon>
        <taxon>Arthropoda</taxon>
        <taxon>Chelicerata</taxon>
        <taxon>Arachnida</taxon>
        <taxon>Araneae</taxon>
        <taxon>Araneomorphae</taxon>
        <taxon>Entelegynae</taxon>
        <taxon>Araneoidea</taxon>
        <taxon>Araneidae</taxon>
        <taxon>Caerostris</taxon>
    </lineage>
</organism>
<gene>
    <name evidence="1" type="ORF">CEXT_500321</name>
</gene>
<dbReference type="Proteomes" id="UP001054945">
    <property type="component" value="Unassembled WGS sequence"/>
</dbReference>
<proteinExistence type="predicted"/>
<sequence>MSCKDSTFQNRDVPVWRAGDQVRLATRIPDPCSTNGYITILEGAHLAGREYKYCSPVSEKHHYQYTRVAILFAALAAVHANVLLGGHGHLVNTGVSTSARTQDALANNARLHHQGWFWVPPTPDLK</sequence>
<reference evidence="1 2" key="1">
    <citation type="submission" date="2021-06" db="EMBL/GenBank/DDBJ databases">
        <title>Caerostris extrusa draft genome.</title>
        <authorList>
            <person name="Kono N."/>
            <person name="Arakawa K."/>
        </authorList>
    </citation>
    <scope>NUCLEOTIDE SEQUENCE [LARGE SCALE GENOMIC DNA]</scope>
</reference>
<keyword evidence="2" id="KW-1185">Reference proteome</keyword>
<evidence type="ECO:0000313" key="1">
    <source>
        <dbReference type="EMBL" id="GIX97311.1"/>
    </source>
</evidence>
<dbReference type="EMBL" id="BPLR01004764">
    <property type="protein sequence ID" value="GIX97311.1"/>
    <property type="molecule type" value="Genomic_DNA"/>
</dbReference>
<name>A0AAV4PMC6_CAEEX</name>
<comment type="caution">
    <text evidence="1">The sequence shown here is derived from an EMBL/GenBank/DDBJ whole genome shotgun (WGS) entry which is preliminary data.</text>
</comment>